<keyword evidence="4" id="KW-1185">Reference proteome</keyword>
<proteinExistence type="predicted"/>
<feature type="domain" description="Transposase DDE" evidence="2">
    <location>
        <begin position="3"/>
        <end position="36"/>
    </location>
</feature>
<comment type="caution">
    <text evidence="3">The sequence shown here is derived from an EMBL/GenBank/DDBJ whole genome shotgun (WGS) entry which is preliminary data.</text>
</comment>
<evidence type="ECO:0000256" key="1">
    <source>
        <dbReference type="SAM" id="Phobius"/>
    </source>
</evidence>
<accession>A0A1Y3CLM8</accession>
<keyword evidence="1" id="KW-1133">Transmembrane helix</keyword>
<gene>
    <name evidence="3" type="ORF">B9T28_04005</name>
</gene>
<evidence type="ECO:0000313" key="3">
    <source>
        <dbReference type="EMBL" id="OTG66789.1"/>
    </source>
</evidence>
<evidence type="ECO:0000313" key="4">
    <source>
        <dbReference type="Proteomes" id="UP000242765"/>
    </source>
</evidence>
<reference evidence="3 4" key="1">
    <citation type="submission" date="2017-04" db="EMBL/GenBank/DDBJ databases">
        <title>High diversity of culturable Acinetobacter species in natural soil and water ecosystems.</title>
        <authorList>
            <person name="Nemec A."/>
            <person name="Radolfova-Krizova L."/>
        </authorList>
    </citation>
    <scope>NUCLEOTIDE SEQUENCE [LARGE SCALE GENOMIC DNA]</scope>
    <source>
        <strain evidence="3 4">ANC 4999</strain>
    </source>
</reference>
<dbReference type="Pfam" id="PF13737">
    <property type="entry name" value="DDE_Tnp_1_5"/>
    <property type="match status" value="1"/>
</dbReference>
<protein>
    <recommendedName>
        <fullName evidence="2">Transposase DDE domain-containing protein</fullName>
    </recommendedName>
</protein>
<name>A0A1Y3CLM8_9GAMM</name>
<sequence>MDSDTAIQSCLIIKSLFQLTLCMVTGFVQSLIQLETGLNSS</sequence>
<dbReference type="InterPro" id="IPR025668">
    <property type="entry name" value="Tnp_DDE_dom"/>
</dbReference>
<dbReference type="Proteomes" id="UP000242765">
    <property type="component" value="Unassembled WGS sequence"/>
</dbReference>
<organism evidence="3 4">
    <name type="scientific">Acinetobacter silvestris</name>
    <dbReference type="NCBI Taxonomy" id="1977882"/>
    <lineage>
        <taxon>Bacteria</taxon>
        <taxon>Pseudomonadati</taxon>
        <taxon>Pseudomonadota</taxon>
        <taxon>Gammaproteobacteria</taxon>
        <taxon>Moraxellales</taxon>
        <taxon>Moraxellaceae</taxon>
        <taxon>Acinetobacter</taxon>
    </lineage>
</organism>
<dbReference type="EMBL" id="NEGB01000002">
    <property type="protein sequence ID" value="OTG66789.1"/>
    <property type="molecule type" value="Genomic_DNA"/>
</dbReference>
<evidence type="ECO:0000259" key="2">
    <source>
        <dbReference type="Pfam" id="PF13737"/>
    </source>
</evidence>
<dbReference type="AlphaFoldDB" id="A0A1Y3CLM8"/>
<feature type="transmembrane region" description="Helical" evidence="1">
    <location>
        <begin position="12"/>
        <end position="32"/>
    </location>
</feature>
<keyword evidence="1" id="KW-0812">Transmembrane</keyword>
<keyword evidence="1" id="KW-0472">Membrane</keyword>